<evidence type="ECO:0000313" key="2">
    <source>
        <dbReference type="Proteomes" id="UP000663882"/>
    </source>
</evidence>
<sequence>MDVLYSLLDVDNQRLDIILQENTFTNNLKFVLTTLTDDISSIVDPILNRFCINILPKIHYNVKSLILDSISMEKILLAALSYCSSDTYDHMILPLFRRMLNLEELTLSIFIQDRPFIDGTSLYNEILVYMPRLNMFNFRICTEKLINDSIHHLSKDDIQRTFTNTIFQQVECIVNYFYYIAQFHVFSLSFVFNYFNFIGNTFPTIIFNYVRILRVQDNVPFEHEFFIRIAWSFPLLQQLTVNNIRPQSLFSDELNSNDNQLYSIVNYPYLISLCLENVHNDYAEQFLNDTKTHLPRLTKLIINYDQLQLVTENFTRERTRLNCANVNELNLMMQTIVHSKDFYVYFPLL</sequence>
<dbReference type="OrthoDB" id="10038914at2759"/>
<dbReference type="EMBL" id="CAJNOO010002239">
    <property type="protein sequence ID" value="CAF1248754.1"/>
    <property type="molecule type" value="Genomic_DNA"/>
</dbReference>
<reference evidence="1" key="1">
    <citation type="submission" date="2021-02" db="EMBL/GenBank/DDBJ databases">
        <authorList>
            <person name="Nowell W R."/>
        </authorList>
    </citation>
    <scope>NUCLEOTIDE SEQUENCE</scope>
</reference>
<comment type="caution">
    <text evidence="1">The sequence shown here is derived from an EMBL/GenBank/DDBJ whole genome shotgun (WGS) entry which is preliminary data.</text>
</comment>
<organism evidence="1 2">
    <name type="scientific">Rotaria sordida</name>
    <dbReference type="NCBI Taxonomy" id="392033"/>
    <lineage>
        <taxon>Eukaryota</taxon>
        <taxon>Metazoa</taxon>
        <taxon>Spiralia</taxon>
        <taxon>Gnathifera</taxon>
        <taxon>Rotifera</taxon>
        <taxon>Eurotatoria</taxon>
        <taxon>Bdelloidea</taxon>
        <taxon>Philodinida</taxon>
        <taxon>Philodinidae</taxon>
        <taxon>Rotaria</taxon>
    </lineage>
</organism>
<dbReference type="AlphaFoldDB" id="A0A814ZV07"/>
<dbReference type="Proteomes" id="UP000663882">
    <property type="component" value="Unassembled WGS sequence"/>
</dbReference>
<accession>A0A814ZV07</accession>
<proteinExistence type="predicted"/>
<evidence type="ECO:0000313" key="1">
    <source>
        <dbReference type="EMBL" id="CAF1248754.1"/>
    </source>
</evidence>
<name>A0A814ZV07_9BILA</name>
<gene>
    <name evidence="1" type="ORF">RFH988_LOCUS27058</name>
</gene>
<protein>
    <submittedName>
        <fullName evidence="1">Uncharacterized protein</fullName>
    </submittedName>
</protein>